<proteinExistence type="predicted"/>
<keyword evidence="1" id="KW-0472">Membrane</keyword>
<name>A0A4R9LY16_9LEPT</name>
<keyword evidence="4" id="KW-1185">Reference proteome</keyword>
<reference evidence="3" key="1">
    <citation type="journal article" date="2019" name="PLoS Negl. Trop. Dis.">
        <title>Revisiting the worldwide diversity of Leptospira species in the environment.</title>
        <authorList>
            <person name="Vincent A.T."/>
            <person name="Schiettekatte O."/>
            <person name="Bourhy P."/>
            <person name="Veyrier F.J."/>
            <person name="Picardeau M."/>
        </authorList>
    </citation>
    <scope>NUCLEOTIDE SEQUENCE [LARGE SCALE GENOMIC DNA]</scope>
    <source>
        <strain evidence="3">201400974</strain>
    </source>
</reference>
<sequence>MNCSLALASAANTGDCVGGTLTSAQLKKGILILPNSQNTLYNSKNSPGVGGALNFVLGMTANFTITFSEPVDLAAAKNLSGGHLNYFLAVSGTGEKIFRPGFVKSSEDSSGYDLYIDRVTGFPFGVIVPGVFNFPREVTNILDPNNQGKTGYPAFKEWASSKGTKSRNWFEQSMTSAQAAYVVDIKSNYLPKPFTAVLIDSVRVYLWELAISLIAIGASVGFYLRRKMILSMTT</sequence>
<accession>A0A4R9LY16</accession>
<dbReference type="AlphaFoldDB" id="A0A4R9LY16"/>
<dbReference type="InterPro" id="IPR032295">
    <property type="entry name" value="DUF4842"/>
</dbReference>
<keyword evidence="1" id="KW-1133">Transmembrane helix</keyword>
<evidence type="ECO:0000256" key="1">
    <source>
        <dbReference type="SAM" id="Phobius"/>
    </source>
</evidence>
<feature type="domain" description="DUF4842" evidence="2">
    <location>
        <begin position="98"/>
        <end position="170"/>
    </location>
</feature>
<keyword evidence="1" id="KW-0812">Transmembrane</keyword>
<organism evidence="3 4">
    <name type="scientific">Leptospira ilyithenensis</name>
    <dbReference type="NCBI Taxonomy" id="2484901"/>
    <lineage>
        <taxon>Bacteria</taxon>
        <taxon>Pseudomonadati</taxon>
        <taxon>Spirochaetota</taxon>
        <taxon>Spirochaetia</taxon>
        <taxon>Leptospirales</taxon>
        <taxon>Leptospiraceae</taxon>
        <taxon>Leptospira</taxon>
    </lineage>
</organism>
<dbReference type="OrthoDB" id="320914at2"/>
<comment type="caution">
    <text evidence="3">The sequence shown here is derived from an EMBL/GenBank/DDBJ whole genome shotgun (WGS) entry which is preliminary data.</text>
</comment>
<evidence type="ECO:0000313" key="4">
    <source>
        <dbReference type="Proteomes" id="UP000298264"/>
    </source>
</evidence>
<dbReference type="Proteomes" id="UP000298264">
    <property type="component" value="Unassembled WGS sequence"/>
</dbReference>
<dbReference type="RefSeq" id="WP_135762609.1">
    <property type="nucleotide sequence ID" value="NZ_RQHV01000002.1"/>
</dbReference>
<evidence type="ECO:0000259" key="2">
    <source>
        <dbReference type="Pfam" id="PF16130"/>
    </source>
</evidence>
<dbReference type="Pfam" id="PF16130">
    <property type="entry name" value="DUF4842"/>
    <property type="match status" value="1"/>
</dbReference>
<gene>
    <name evidence="3" type="ORF">EHS11_01335</name>
</gene>
<evidence type="ECO:0000313" key="3">
    <source>
        <dbReference type="EMBL" id="TGN14661.1"/>
    </source>
</evidence>
<dbReference type="EMBL" id="RQHV01000002">
    <property type="protein sequence ID" value="TGN14661.1"/>
    <property type="molecule type" value="Genomic_DNA"/>
</dbReference>
<feature type="transmembrane region" description="Helical" evidence="1">
    <location>
        <begin position="204"/>
        <end position="224"/>
    </location>
</feature>
<protein>
    <submittedName>
        <fullName evidence="3">DUF4842 domain-containing protein</fullName>
    </submittedName>
</protein>